<dbReference type="InterPro" id="IPR015500">
    <property type="entry name" value="Peptidase_S8_subtilisin-rel"/>
</dbReference>
<evidence type="ECO:0000256" key="2">
    <source>
        <dbReference type="ARBA" id="ARBA00022670"/>
    </source>
</evidence>
<dbReference type="PROSITE" id="PS00137">
    <property type="entry name" value="SUBTILASE_HIS"/>
    <property type="match status" value="1"/>
</dbReference>
<evidence type="ECO:0000313" key="9">
    <source>
        <dbReference type="EMBL" id="OQP57051.1"/>
    </source>
</evidence>
<dbReference type="PROSITE" id="PS51892">
    <property type="entry name" value="SUBTILASE"/>
    <property type="match status" value="1"/>
</dbReference>
<keyword evidence="2 5" id="KW-0645">Protease</keyword>
<reference evidence="9 10" key="1">
    <citation type="submission" date="2016-03" db="EMBL/GenBank/DDBJ databases">
        <title>Niastella vici sp. nov., isolated from farmland soil.</title>
        <authorList>
            <person name="Chen L."/>
            <person name="Wang D."/>
            <person name="Yang S."/>
            <person name="Wang G."/>
        </authorList>
    </citation>
    <scope>NUCLEOTIDE SEQUENCE [LARGE SCALE GENOMIC DNA]</scope>
    <source>
        <strain evidence="9 10">DJ57</strain>
    </source>
</reference>
<proteinExistence type="inferred from homology"/>
<evidence type="ECO:0000256" key="1">
    <source>
        <dbReference type="ARBA" id="ARBA00011073"/>
    </source>
</evidence>
<dbReference type="Proteomes" id="UP000192796">
    <property type="component" value="Unassembled WGS sequence"/>
</dbReference>
<dbReference type="InterPro" id="IPR023827">
    <property type="entry name" value="Peptidase_S8_Asp-AS"/>
</dbReference>
<comment type="caution">
    <text evidence="9">The sequence shown here is derived from an EMBL/GenBank/DDBJ whole genome shotgun (WGS) entry which is preliminary data.</text>
</comment>
<feature type="active site" description="Charge relay system" evidence="5">
    <location>
        <position position="303"/>
    </location>
</feature>
<dbReference type="InterPro" id="IPR000209">
    <property type="entry name" value="Peptidase_S8/S53_dom"/>
</dbReference>
<feature type="region of interest" description="Disordered" evidence="7">
    <location>
        <begin position="548"/>
        <end position="569"/>
    </location>
</feature>
<name>A0A1V9FFK4_9BACT</name>
<dbReference type="RefSeq" id="WP_081156015.1">
    <property type="nucleotide sequence ID" value="NZ_LVYD01000124.1"/>
</dbReference>
<keyword evidence="3 5" id="KW-0378">Hydrolase</keyword>
<dbReference type="GO" id="GO:0004252">
    <property type="term" value="F:serine-type endopeptidase activity"/>
    <property type="evidence" value="ECO:0007669"/>
    <property type="project" value="UniProtKB-UniRule"/>
</dbReference>
<feature type="region of interest" description="Disordered" evidence="7">
    <location>
        <begin position="265"/>
        <end position="286"/>
    </location>
</feature>
<protein>
    <submittedName>
        <fullName evidence="9">Peptidase S8</fullName>
    </submittedName>
</protein>
<evidence type="ECO:0000256" key="6">
    <source>
        <dbReference type="RuleBase" id="RU003355"/>
    </source>
</evidence>
<accession>A0A1V9FFK4</accession>
<keyword evidence="4 5" id="KW-0720">Serine protease</keyword>
<dbReference type="Pfam" id="PF00082">
    <property type="entry name" value="Peptidase_S8"/>
    <property type="match status" value="1"/>
</dbReference>
<dbReference type="InterPro" id="IPR023828">
    <property type="entry name" value="Peptidase_S8_Ser-AS"/>
</dbReference>
<keyword evidence="10" id="KW-1185">Reference proteome</keyword>
<dbReference type="Gene3D" id="3.40.50.200">
    <property type="entry name" value="Peptidase S8/S53 domain"/>
    <property type="match status" value="2"/>
</dbReference>
<feature type="compositionally biased region" description="Basic residues" evidence="7">
    <location>
        <begin position="554"/>
        <end position="569"/>
    </location>
</feature>
<dbReference type="AlphaFoldDB" id="A0A1V9FFK4"/>
<dbReference type="InterPro" id="IPR051048">
    <property type="entry name" value="Peptidase_S8/S53_subtilisin"/>
</dbReference>
<dbReference type="PROSITE" id="PS00138">
    <property type="entry name" value="SUBTILASE_SER"/>
    <property type="match status" value="1"/>
</dbReference>
<evidence type="ECO:0000313" key="10">
    <source>
        <dbReference type="Proteomes" id="UP000192796"/>
    </source>
</evidence>
<feature type="active site" description="Charge relay system" evidence="5">
    <location>
        <position position="76"/>
    </location>
</feature>
<evidence type="ECO:0000259" key="8">
    <source>
        <dbReference type="Pfam" id="PF00082"/>
    </source>
</evidence>
<dbReference type="PRINTS" id="PR00723">
    <property type="entry name" value="SUBTILISIN"/>
</dbReference>
<feature type="compositionally biased region" description="Basic and acidic residues" evidence="7">
    <location>
        <begin position="277"/>
        <end position="286"/>
    </location>
</feature>
<evidence type="ECO:0000256" key="5">
    <source>
        <dbReference type="PROSITE-ProRule" id="PRU01240"/>
    </source>
</evidence>
<dbReference type="OrthoDB" id="9798386at2"/>
<dbReference type="PROSITE" id="PS00136">
    <property type="entry name" value="SUBTILASE_ASP"/>
    <property type="match status" value="1"/>
</dbReference>
<organism evidence="9 10">
    <name type="scientific">Niastella vici</name>
    <dbReference type="NCBI Taxonomy" id="1703345"/>
    <lineage>
        <taxon>Bacteria</taxon>
        <taxon>Pseudomonadati</taxon>
        <taxon>Bacteroidota</taxon>
        <taxon>Chitinophagia</taxon>
        <taxon>Chitinophagales</taxon>
        <taxon>Chitinophagaceae</taxon>
        <taxon>Niastella</taxon>
    </lineage>
</organism>
<evidence type="ECO:0000256" key="4">
    <source>
        <dbReference type="ARBA" id="ARBA00022825"/>
    </source>
</evidence>
<gene>
    <name evidence="9" type="ORF">A3860_10810</name>
</gene>
<dbReference type="GO" id="GO:0006508">
    <property type="term" value="P:proteolysis"/>
    <property type="evidence" value="ECO:0007669"/>
    <property type="project" value="UniProtKB-KW"/>
</dbReference>
<feature type="active site" description="Charge relay system" evidence="5">
    <location>
        <position position="474"/>
    </location>
</feature>
<sequence>MNKLVKVAGLVTALVIADHTSFAQQEKSIKTGDVPKGWHLLDKTKDGYYGISINKAYEFIHSKNLKGKTVVVAIIDSGIDTLHEDLKDILWVNPKEIPGNGIDDDGNGYIDDVHGWNFIGGKDGKNVKQDSYEGARVYHMFKSKYEGKTIDTTQLSADDKDEYAMWLKAKKKIEGDGNEEGVDLVMLKRALISAQKSDSVMRKALNKETYTGNDVDTFNAVSGSDKSAKGALLYLFKANQMMETTNKEFIDGFEEFVSGEERKAEAKEKAPQNYRGDITHDNEQDINDRSYGNPDVMASTPFHGTHVAGIIGAIRNNGKGMDGVADNVRIMMIRAVPDGDEHDKDIALAIRYAVDNGAKVVNMSFGKDFSPQKKWVDEAVKYAESKGVLLVHAAGNDAKNVDTADNFPNPIMRSTHTQASNWITVGASGDPRAGGFTASFSNYGKKEVDVFAPGVKIYSSIPGGNTYGNAQGTSMACPVVVGTAAFLLEYFPYLTPQQLKYCITKSAQVPDGKVKKPGTDELVALSDLSESGGIINAYEAAKVAATLDPSGKTTPKKPSPKPTLKNKKG</sequence>
<dbReference type="EMBL" id="LVYD01000124">
    <property type="protein sequence ID" value="OQP57051.1"/>
    <property type="molecule type" value="Genomic_DNA"/>
</dbReference>
<dbReference type="InterPro" id="IPR022398">
    <property type="entry name" value="Peptidase_S8_His-AS"/>
</dbReference>
<dbReference type="PANTHER" id="PTHR43399">
    <property type="entry name" value="SUBTILISIN-RELATED"/>
    <property type="match status" value="1"/>
</dbReference>
<comment type="similarity">
    <text evidence="1 5 6">Belongs to the peptidase S8 family.</text>
</comment>
<evidence type="ECO:0000256" key="7">
    <source>
        <dbReference type="SAM" id="MobiDB-lite"/>
    </source>
</evidence>
<dbReference type="SUPFAM" id="SSF52743">
    <property type="entry name" value="Subtilisin-like"/>
    <property type="match status" value="1"/>
</dbReference>
<dbReference type="InterPro" id="IPR036852">
    <property type="entry name" value="Peptidase_S8/S53_dom_sf"/>
</dbReference>
<dbReference type="PANTHER" id="PTHR43399:SF4">
    <property type="entry name" value="CELL WALL-ASSOCIATED PROTEASE"/>
    <property type="match status" value="1"/>
</dbReference>
<evidence type="ECO:0000256" key="3">
    <source>
        <dbReference type="ARBA" id="ARBA00022801"/>
    </source>
</evidence>
<dbReference type="STRING" id="1703345.A3860_10810"/>
<feature type="domain" description="Peptidase S8/S53" evidence="8">
    <location>
        <begin position="67"/>
        <end position="510"/>
    </location>
</feature>